<dbReference type="EMBL" id="RAWB01000054">
    <property type="protein sequence ID" value="RKH64136.1"/>
    <property type="molecule type" value="Genomic_DNA"/>
</dbReference>
<gene>
    <name evidence="2" type="ORF">D7V93_07710</name>
</gene>
<dbReference type="GO" id="GO:0003824">
    <property type="term" value="F:catalytic activity"/>
    <property type="evidence" value="ECO:0007669"/>
    <property type="project" value="InterPro"/>
</dbReference>
<dbReference type="PANTHER" id="PTHR45527">
    <property type="entry name" value="NONRIBOSOMAL PEPTIDE SYNTHETASE"/>
    <property type="match status" value="1"/>
</dbReference>
<name>A0A3A8Q666_9BACT</name>
<dbReference type="SUPFAM" id="SSF52777">
    <property type="entry name" value="CoA-dependent acyltransferases"/>
    <property type="match status" value="1"/>
</dbReference>
<dbReference type="AlphaFoldDB" id="A0A3A8Q666"/>
<dbReference type="GO" id="GO:0044550">
    <property type="term" value="P:secondary metabolite biosynthetic process"/>
    <property type="evidence" value="ECO:0007669"/>
    <property type="project" value="TreeGrafter"/>
</dbReference>
<dbReference type="GO" id="GO:0031177">
    <property type="term" value="F:phosphopantetheine binding"/>
    <property type="evidence" value="ECO:0007669"/>
    <property type="project" value="TreeGrafter"/>
</dbReference>
<accession>A0A3A8Q666</accession>
<dbReference type="InterPro" id="IPR001242">
    <property type="entry name" value="Condensation_dom"/>
</dbReference>
<feature type="non-terminal residue" evidence="2">
    <location>
        <position position="1"/>
    </location>
</feature>
<dbReference type="PANTHER" id="PTHR45527:SF1">
    <property type="entry name" value="FATTY ACID SYNTHASE"/>
    <property type="match status" value="1"/>
</dbReference>
<evidence type="ECO:0000259" key="1">
    <source>
        <dbReference type="Pfam" id="PF00668"/>
    </source>
</evidence>
<dbReference type="InterPro" id="IPR023213">
    <property type="entry name" value="CAT-like_dom_sf"/>
</dbReference>
<proteinExistence type="predicted"/>
<protein>
    <submittedName>
        <fullName evidence="2">Non-ribosomal peptide synthetase</fullName>
    </submittedName>
</protein>
<dbReference type="GO" id="GO:0043041">
    <property type="term" value="P:amino acid activation for nonribosomal peptide biosynthetic process"/>
    <property type="evidence" value="ECO:0007669"/>
    <property type="project" value="TreeGrafter"/>
</dbReference>
<organism evidence="2 3">
    <name type="scientific">Corallococcus llansteffanensis</name>
    <dbReference type="NCBI Taxonomy" id="2316731"/>
    <lineage>
        <taxon>Bacteria</taxon>
        <taxon>Pseudomonadati</taxon>
        <taxon>Myxococcota</taxon>
        <taxon>Myxococcia</taxon>
        <taxon>Myxococcales</taxon>
        <taxon>Cystobacterineae</taxon>
        <taxon>Myxococcaceae</taxon>
        <taxon>Corallococcus</taxon>
    </lineage>
</organism>
<dbReference type="Gene3D" id="3.30.559.10">
    <property type="entry name" value="Chloramphenicol acetyltransferase-like domain"/>
    <property type="match status" value="1"/>
</dbReference>
<reference evidence="3" key="1">
    <citation type="submission" date="2018-09" db="EMBL/GenBank/DDBJ databases">
        <authorList>
            <person name="Livingstone P.G."/>
            <person name="Whitworth D.E."/>
        </authorList>
    </citation>
    <scope>NUCLEOTIDE SEQUENCE [LARGE SCALE GENOMIC DNA]</scope>
    <source>
        <strain evidence="3">CA051B</strain>
    </source>
</reference>
<evidence type="ECO:0000313" key="2">
    <source>
        <dbReference type="EMBL" id="RKH64136.1"/>
    </source>
</evidence>
<feature type="domain" description="Condensation" evidence="1">
    <location>
        <begin position="8"/>
        <end position="212"/>
    </location>
</feature>
<dbReference type="Proteomes" id="UP000272888">
    <property type="component" value="Unassembled WGS sequence"/>
</dbReference>
<evidence type="ECO:0000313" key="3">
    <source>
        <dbReference type="Proteomes" id="UP000272888"/>
    </source>
</evidence>
<dbReference type="RefSeq" id="WP_244237159.1">
    <property type="nucleotide sequence ID" value="NZ_RAWB01000054.1"/>
</dbReference>
<dbReference type="Gene3D" id="3.30.559.30">
    <property type="entry name" value="Nonribosomal peptide synthetase, condensation domain"/>
    <property type="match status" value="1"/>
</dbReference>
<dbReference type="Pfam" id="PF00668">
    <property type="entry name" value="Condensation"/>
    <property type="match status" value="1"/>
</dbReference>
<comment type="caution">
    <text evidence="2">The sequence shown here is derived from an EMBL/GenBank/DDBJ whole genome shotgun (WGS) entry which is preliminary data.</text>
</comment>
<dbReference type="GO" id="GO:0005829">
    <property type="term" value="C:cytosol"/>
    <property type="evidence" value="ECO:0007669"/>
    <property type="project" value="TreeGrafter"/>
</dbReference>
<sequence length="219" mass="23733">FNGVRRPVQLGRSRSDALHALCRREQVTPFMAMLSAFGIVLARRSGQEEVVIGSPIANRLLPELEPLIGMFVNGLCLRVSVRGAPGFRTLLQRVREETLGGYAHQEVPLDQVVASLGVELPANRSPVFQAMFILQNAPEAEFALEGLAVIPIEVSRGSVTYELALSLTELDEGFTGVLEFNTDLFDARTAEGIHAEFLGVLDAVVANPDLPMGLEARAP</sequence>
<keyword evidence="3" id="KW-1185">Reference proteome</keyword>